<dbReference type="GO" id="GO:0005524">
    <property type="term" value="F:ATP binding"/>
    <property type="evidence" value="ECO:0007669"/>
    <property type="project" value="InterPro"/>
</dbReference>
<name>A0A0E0C945_9ORYZ</name>
<dbReference type="GO" id="GO:0004672">
    <property type="term" value="F:protein kinase activity"/>
    <property type="evidence" value="ECO:0007669"/>
    <property type="project" value="InterPro"/>
</dbReference>
<evidence type="ECO:0000256" key="1">
    <source>
        <dbReference type="ARBA" id="ARBA00022729"/>
    </source>
</evidence>
<dbReference type="PROSITE" id="PS50011">
    <property type="entry name" value="PROTEIN_KINASE_DOM"/>
    <property type="match status" value="1"/>
</dbReference>
<feature type="domain" description="Protein kinase" evidence="3">
    <location>
        <begin position="1"/>
        <end position="151"/>
    </location>
</feature>
<evidence type="ECO:0000313" key="5">
    <source>
        <dbReference type="Proteomes" id="UP000008021"/>
    </source>
</evidence>
<dbReference type="STRING" id="40149.A0A0E0C945"/>
<keyword evidence="5" id="KW-1185">Reference proteome</keyword>
<evidence type="ECO:0000259" key="3">
    <source>
        <dbReference type="PROSITE" id="PS50011"/>
    </source>
</evidence>
<protein>
    <recommendedName>
        <fullName evidence="3">Protein kinase domain-containing protein</fullName>
    </recommendedName>
</protein>
<dbReference type="Gene3D" id="1.10.510.10">
    <property type="entry name" value="Transferase(Phosphotransferase) domain 1"/>
    <property type="match status" value="1"/>
</dbReference>
<dbReference type="HOGENOM" id="CLU_1930990_0_0_1"/>
<organism evidence="4">
    <name type="scientific">Oryza meridionalis</name>
    <dbReference type="NCBI Taxonomy" id="40149"/>
    <lineage>
        <taxon>Eukaryota</taxon>
        <taxon>Viridiplantae</taxon>
        <taxon>Streptophyta</taxon>
        <taxon>Embryophyta</taxon>
        <taxon>Tracheophyta</taxon>
        <taxon>Spermatophyta</taxon>
        <taxon>Magnoliopsida</taxon>
        <taxon>Liliopsida</taxon>
        <taxon>Poales</taxon>
        <taxon>Poaceae</taxon>
        <taxon>BOP clade</taxon>
        <taxon>Oryzoideae</taxon>
        <taxon>Oryzeae</taxon>
        <taxon>Oryzinae</taxon>
        <taxon>Oryza</taxon>
    </lineage>
</organism>
<dbReference type="Proteomes" id="UP000008021">
    <property type="component" value="Chromosome 1"/>
</dbReference>
<proteinExistence type="predicted"/>
<sequence>MASGPTATSTSSPTIAWTTLTRHPTVIVGGFLAHNWLSKYTQSRQLVIMTSVRAFSSKKLHQTTNGFLKLLGKGSFGGVYQGTVRSSEPRLIREAALGIAKGIEYLHEGYYSLITHCDIKPDNIHLDDMNNSRITAWGSLSSSTTTPCTPR</sequence>
<accession>A0A0E0C945</accession>
<evidence type="ECO:0000256" key="2">
    <source>
        <dbReference type="ARBA" id="ARBA00022734"/>
    </source>
</evidence>
<dbReference type="InterPro" id="IPR000719">
    <property type="entry name" value="Prot_kinase_dom"/>
</dbReference>
<dbReference type="EnsemblPlants" id="OMERI01G31440.1">
    <property type="protein sequence ID" value="OMERI01G31440.1"/>
    <property type="gene ID" value="OMERI01G31440"/>
</dbReference>
<keyword evidence="1" id="KW-0732">Signal</keyword>
<dbReference type="Gramene" id="OMERI01G31440.1">
    <property type="protein sequence ID" value="OMERI01G31440.1"/>
    <property type="gene ID" value="OMERI01G31440"/>
</dbReference>
<keyword evidence="2" id="KW-0430">Lectin</keyword>
<dbReference type="AlphaFoldDB" id="A0A0E0C945"/>
<reference evidence="4" key="2">
    <citation type="submission" date="2018-05" db="EMBL/GenBank/DDBJ databases">
        <title>OmerRS3 (Oryza meridionalis Reference Sequence Version 3).</title>
        <authorList>
            <person name="Zhang J."/>
            <person name="Kudrna D."/>
            <person name="Lee S."/>
            <person name="Talag J."/>
            <person name="Welchert J."/>
            <person name="Wing R.A."/>
        </authorList>
    </citation>
    <scope>NUCLEOTIDE SEQUENCE [LARGE SCALE GENOMIC DNA]</scope>
    <source>
        <strain evidence="4">cv. OR44</strain>
    </source>
</reference>
<evidence type="ECO:0000313" key="4">
    <source>
        <dbReference type="EnsemblPlants" id="OMERI01G31440.1"/>
    </source>
</evidence>
<dbReference type="InterPro" id="IPR011009">
    <property type="entry name" value="Kinase-like_dom_sf"/>
</dbReference>
<dbReference type="SUPFAM" id="SSF56112">
    <property type="entry name" value="Protein kinase-like (PK-like)"/>
    <property type="match status" value="1"/>
</dbReference>
<dbReference type="InterPro" id="IPR051343">
    <property type="entry name" value="G-type_lectin_kinases/EP1-like"/>
</dbReference>
<dbReference type="PANTHER" id="PTHR47976:SF77">
    <property type="entry name" value="RECEPTOR-LIKE SERINE_THREONINE-PROTEIN KINASE"/>
    <property type="match status" value="1"/>
</dbReference>
<reference evidence="4" key="1">
    <citation type="submission" date="2015-04" db="UniProtKB">
        <authorList>
            <consortium name="EnsemblPlants"/>
        </authorList>
    </citation>
    <scope>IDENTIFICATION</scope>
</reference>
<dbReference type="PANTHER" id="PTHR47976">
    <property type="entry name" value="G-TYPE LECTIN S-RECEPTOR-LIKE SERINE/THREONINE-PROTEIN KINASE SD2-5"/>
    <property type="match status" value="1"/>
</dbReference>